<reference evidence="3" key="1">
    <citation type="submission" date="2025-08" db="UniProtKB">
        <authorList>
            <consortium name="RefSeq"/>
        </authorList>
    </citation>
    <scope>IDENTIFICATION</scope>
</reference>
<dbReference type="OrthoDB" id="1079501at2759"/>
<dbReference type="KEGG" id="sind:105173522"/>
<feature type="region of interest" description="Disordered" evidence="1">
    <location>
        <begin position="607"/>
        <end position="643"/>
    </location>
</feature>
<dbReference type="AlphaFoldDB" id="A0A6I9U0S9"/>
<feature type="region of interest" description="Disordered" evidence="1">
    <location>
        <begin position="490"/>
        <end position="583"/>
    </location>
</feature>
<evidence type="ECO:0000313" key="3">
    <source>
        <dbReference type="RefSeq" id="XP_011093594.1"/>
    </source>
</evidence>
<dbReference type="RefSeq" id="XP_011093594.1">
    <property type="nucleotide sequence ID" value="XM_011095292.2"/>
</dbReference>
<feature type="compositionally biased region" description="Basic and acidic residues" evidence="1">
    <location>
        <begin position="59"/>
        <end position="70"/>
    </location>
</feature>
<accession>A0A6I9U0S9</accession>
<organism evidence="2 3">
    <name type="scientific">Sesamum indicum</name>
    <name type="common">Oriental sesame</name>
    <name type="synonym">Sesamum orientale</name>
    <dbReference type="NCBI Taxonomy" id="4182"/>
    <lineage>
        <taxon>Eukaryota</taxon>
        <taxon>Viridiplantae</taxon>
        <taxon>Streptophyta</taxon>
        <taxon>Embryophyta</taxon>
        <taxon>Tracheophyta</taxon>
        <taxon>Spermatophyta</taxon>
        <taxon>Magnoliopsida</taxon>
        <taxon>eudicotyledons</taxon>
        <taxon>Gunneridae</taxon>
        <taxon>Pentapetalae</taxon>
        <taxon>asterids</taxon>
        <taxon>lamiids</taxon>
        <taxon>Lamiales</taxon>
        <taxon>Pedaliaceae</taxon>
        <taxon>Sesamum</taxon>
    </lineage>
</organism>
<feature type="compositionally biased region" description="Polar residues" evidence="1">
    <location>
        <begin position="551"/>
        <end position="563"/>
    </location>
</feature>
<protein>
    <submittedName>
        <fullName evidence="3">Uncharacterized protein LOC105173522 isoform X1</fullName>
    </submittedName>
</protein>
<dbReference type="FunCoup" id="A0A6I9U0S9">
    <property type="interactions" value="445"/>
</dbReference>
<feature type="region of interest" description="Disordered" evidence="1">
    <location>
        <begin position="30"/>
        <end position="70"/>
    </location>
</feature>
<evidence type="ECO:0000313" key="2">
    <source>
        <dbReference type="Proteomes" id="UP000504604"/>
    </source>
</evidence>
<keyword evidence="2" id="KW-1185">Reference proteome</keyword>
<name>A0A6I9U0S9_SESIN</name>
<gene>
    <name evidence="3" type="primary">LOC105173522</name>
</gene>
<feature type="compositionally biased region" description="Basic and acidic residues" evidence="1">
    <location>
        <begin position="30"/>
        <end position="44"/>
    </location>
</feature>
<feature type="compositionally biased region" description="Polar residues" evidence="1">
    <location>
        <begin position="517"/>
        <end position="533"/>
    </location>
</feature>
<feature type="compositionally biased region" description="Basic and acidic residues" evidence="1">
    <location>
        <begin position="607"/>
        <end position="618"/>
    </location>
</feature>
<dbReference type="PANTHER" id="PTHR34282">
    <property type="entry name" value="OS01G0228800 PROTEIN-RELATED"/>
    <property type="match status" value="1"/>
</dbReference>
<dbReference type="Proteomes" id="UP000504604">
    <property type="component" value="Linkage group LG11"/>
</dbReference>
<dbReference type="GeneID" id="105173522"/>
<evidence type="ECO:0000256" key="1">
    <source>
        <dbReference type="SAM" id="MobiDB-lite"/>
    </source>
</evidence>
<proteinExistence type="predicted"/>
<feature type="region of interest" description="Disordered" evidence="1">
    <location>
        <begin position="412"/>
        <end position="472"/>
    </location>
</feature>
<feature type="compositionally biased region" description="Polar residues" evidence="1">
    <location>
        <begin position="46"/>
        <end position="57"/>
    </location>
</feature>
<feature type="compositionally biased region" description="Polar residues" evidence="1">
    <location>
        <begin position="619"/>
        <end position="635"/>
    </location>
</feature>
<sequence length="833" mass="94037">MPQDSLRSVVYRSFVTCDDPKGVVECKTIRKSKSDSRKMEEKMKNQRIQQTSDTSTSFEEERKDKVHKGSKEELLQIMEVSRGAQKLNEVIDSWSNRTSFDKQSKCIAKDLLKGALDLQESLSMLSKLQEASEYIAKSKKMHKEKDVGGRVDVGTEFMDSDPFGDYDKGMDLQKPRISTSGFSRDCYDELREVIRESFARQNLLPKVSPKEKDFLDRKSLDLCVDIPSSSSSHSSLIHSHSSSCSPSKIQHEKTKGSNLIAKLMGLEEVPRKAVNSVVYKQVEKEKLSNQRAYLLDIDLPRARKPQFMVQKVVQERRTLEEMIETMQFKGLLVRKSIDGSNYGKDRSNVSFLRKSLAVEGPPIVIMKPRHVHDLRAEEPYYSTKGKPIKSRQMPRNMREEFRYNAVEVPRGQLKFTETNEKLQAGRSPKQKLNKNKEGKHAGESPARPIKKTLDIQESRSSTKINHSRPLVPRAQKKETIVKQKIEGIPKVASNMKKQAERKDGKSQECSETKDLGKTSTLRLSPTTKGSNVSKYRITRGKATVSDKHIHMQSTALESSISKKNLQKGKSDCKPSVENLQSGDNLPIKVATNIHGPLTKSTTIEQITDKAARDSHDPISDNSGNAPGSPCESSEPTIEDDVNYGEDGSCIPRLKLDDMKDCKSITHIRYLLLSSVSFLNRADELFDLGTCDPRLLQTARSPDREMLDASLLLECAKEILELKSLHCTRTVNPLSQNLRKKPKCHLSLEQLVGEITDVIEDLRNYSKSCCEPILVDSINSMLERDLRWNGKLICAWDSGWKNGLTLDEVNAVVTDVEKLVFSEIVDDLVTELMC</sequence>
<dbReference type="PANTHER" id="PTHR34282:SF2">
    <property type="entry name" value="DUF3741 DOMAIN-CONTAINING PROTEIN"/>
    <property type="match status" value="1"/>
</dbReference>
<feature type="compositionally biased region" description="Basic and acidic residues" evidence="1">
    <location>
        <begin position="497"/>
        <end position="516"/>
    </location>
</feature>
<dbReference type="InParanoid" id="A0A6I9U0S9"/>